<evidence type="ECO:0000313" key="1">
    <source>
        <dbReference type="EMBL" id="TRZ24820.1"/>
    </source>
</evidence>
<dbReference type="AlphaFoldDB" id="A0A8K1GWX0"/>
<name>A0A8K1GWX0_9PASS</name>
<dbReference type="EMBL" id="SWJQ01000039">
    <property type="protein sequence ID" value="TRZ24820.1"/>
    <property type="molecule type" value="Genomic_DNA"/>
</dbReference>
<keyword evidence="2" id="KW-1185">Reference proteome</keyword>
<sequence length="187" mass="21277">MAPYPSGKQWSVLALAPFNTFVSDKDSGTEHFFSKFTDDTKLCGAIDTLQRRDAIQGDLDRYKYRLGKEWIESSPEEKDLGVLVNEKLDTTQQCAAAAQKDNHTLGFIQSSVASRLKGVIVPLSLFSWRAHLECCTQLWSPQHNIDVDLWEGVQRRAMKMIRGVEYHAYMNRVRELGVSSLGKRRKP</sequence>
<dbReference type="PANTHER" id="PTHR33332">
    <property type="entry name" value="REVERSE TRANSCRIPTASE DOMAIN-CONTAINING PROTEIN"/>
    <property type="match status" value="1"/>
</dbReference>
<gene>
    <name evidence="1" type="ORF">HGM15179_002285</name>
</gene>
<evidence type="ECO:0000313" key="2">
    <source>
        <dbReference type="Proteomes" id="UP000796761"/>
    </source>
</evidence>
<organism evidence="1 2">
    <name type="scientific">Zosterops borbonicus</name>
    <dbReference type="NCBI Taxonomy" id="364589"/>
    <lineage>
        <taxon>Eukaryota</taxon>
        <taxon>Metazoa</taxon>
        <taxon>Chordata</taxon>
        <taxon>Craniata</taxon>
        <taxon>Vertebrata</taxon>
        <taxon>Euteleostomi</taxon>
        <taxon>Archelosauria</taxon>
        <taxon>Archosauria</taxon>
        <taxon>Dinosauria</taxon>
        <taxon>Saurischia</taxon>
        <taxon>Theropoda</taxon>
        <taxon>Coelurosauria</taxon>
        <taxon>Aves</taxon>
        <taxon>Neognathae</taxon>
        <taxon>Neoaves</taxon>
        <taxon>Telluraves</taxon>
        <taxon>Australaves</taxon>
        <taxon>Passeriformes</taxon>
        <taxon>Sylvioidea</taxon>
        <taxon>Zosteropidae</taxon>
        <taxon>Zosterops</taxon>
    </lineage>
</organism>
<dbReference type="OrthoDB" id="10472227at2759"/>
<dbReference type="Proteomes" id="UP000796761">
    <property type="component" value="Unassembled WGS sequence"/>
</dbReference>
<reference evidence="1" key="1">
    <citation type="submission" date="2019-04" db="EMBL/GenBank/DDBJ databases">
        <title>Genome assembly of Zosterops borbonicus 15179.</title>
        <authorList>
            <person name="Leroy T."/>
            <person name="Anselmetti Y."/>
            <person name="Tilak M.-K."/>
            <person name="Nabholz B."/>
        </authorList>
    </citation>
    <scope>NUCLEOTIDE SEQUENCE</scope>
    <source>
        <strain evidence="1">HGM_15179</strain>
        <tissue evidence="1">Muscle</tissue>
    </source>
</reference>
<proteinExistence type="predicted"/>
<evidence type="ECO:0008006" key="3">
    <source>
        <dbReference type="Google" id="ProtNLM"/>
    </source>
</evidence>
<accession>A0A8K1GWX0</accession>
<comment type="caution">
    <text evidence="1">The sequence shown here is derived from an EMBL/GenBank/DDBJ whole genome shotgun (WGS) entry which is preliminary data.</text>
</comment>
<protein>
    <recommendedName>
        <fullName evidence="3">Rna-directed dna polymerase from mobile element jockey-like</fullName>
    </recommendedName>
</protein>